<accession>A0ACC0KSY8</accession>
<sequence length="472" mass="53383">MAAFHDMPRNFMICLNWPNHEMAALHDMPRNFMICLNVTRQIECSFQSPLNKGKLSLYPFEPLKTNIMNTFWRLKISVTEVSLTIYLDAAALRDSKLLVSLRRQLQNQSPQVQSLSAVDQPQASQGVTAGLANSANLKSCRRRNNVENSDVLSPDASLLQRLYSQSVHPLNQKLSDKAEDRLAPGTPESLNAYTVTIQQDPNILVQKDTYIDPQENDVPLISRRNDAGDLVHNENELCQKSNKNENEGENDDEQNHLNTDSKHGSSKVHKQVLELLSKCAQKEKEVDDDDVNDENEVFPSRRSYNELNENKLEENRYSYEPSKLNEESGRRKFRTSKSNANEVQIQPKHPAQGEGISNLADSKVLLLNNRRVCFACTTTNDPSCWNPDQTTTVKYCKKEDDACITKTYKAKNELITVRDCGNSCTDNDFPGVPLRYKSCRICHSDQCNSADALTSLNMLLVAFVISAVKFTF</sequence>
<reference evidence="1 2" key="1">
    <citation type="journal article" date="2022" name="Genome Biol. Evol.">
        <title>The Spruce Budworm Genome: Reconstructing the Evolutionary History of Antifreeze Proteins.</title>
        <authorList>
            <person name="Beliveau C."/>
            <person name="Gagne P."/>
            <person name="Picq S."/>
            <person name="Vernygora O."/>
            <person name="Keeling C.I."/>
            <person name="Pinkney K."/>
            <person name="Doucet D."/>
            <person name="Wen F."/>
            <person name="Johnston J.S."/>
            <person name="Maaroufi H."/>
            <person name="Boyle B."/>
            <person name="Laroche J."/>
            <person name="Dewar K."/>
            <person name="Juretic N."/>
            <person name="Blackburn G."/>
            <person name="Nisole A."/>
            <person name="Brunet B."/>
            <person name="Brandao M."/>
            <person name="Lumley L."/>
            <person name="Duan J."/>
            <person name="Quan G."/>
            <person name="Lucarotti C.J."/>
            <person name="Roe A.D."/>
            <person name="Sperling F.A.H."/>
            <person name="Levesque R.C."/>
            <person name="Cusson M."/>
        </authorList>
    </citation>
    <scope>NUCLEOTIDE SEQUENCE [LARGE SCALE GENOMIC DNA]</scope>
    <source>
        <strain evidence="1">Glfc:IPQL:Cfum</strain>
    </source>
</reference>
<protein>
    <submittedName>
        <fullName evidence="1">Uncharacterized protein</fullName>
    </submittedName>
</protein>
<evidence type="ECO:0000313" key="1">
    <source>
        <dbReference type="EMBL" id="KAI8439434.1"/>
    </source>
</evidence>
<proteinExistence type="predicted"/>
<gene>
    <name evidence="1" type="ORF">MSG28_013220</name>
</gene>
<dbReference type="EMBL" id="CM046123">
    <property type="protein sequence ID" value="KAI8439434.1"/>
    <property type="molecule type" value="Genomic_DNA"/>
</dbReference>
<dbReference type="Proteomes" id="UP001064048">
    <property type="component" value="Chromosome 23"/>
</dbReference>
<evidence type="ECO:0000313" key="2">
    <source>
        <dbReference type="Proteomes" id="UP001064048"/>
    </source>
</evidence>
<name>A0ACC0KSY8_CHOFU</name>
<keyword evidence="2" id="KW-1185">Reference proteome</keyword>
<comment type="caution">
    <text evidence="1">The sequence shown here is derived from an EMBL/GenBank/DDBJ whole genome shotgun (WGS) entry which is preliminary data.</text>
</comment>
<organism evidence="1 2">
    <name type="scientific">Choristoneura fumiferana</name>
    <name type="common">Spruce budworm moth</name>
    <name type="synonym">Archips fumiferana</name>
    <dbReference type="NCBI Taxonomy" id="7141"/>
    <lineage>
        <taxon>Eukaryota</taxon>
        <taxon>Metazoa</taxon>
        <taxon>Ecdysozoa</taxon>
        <taxon>Arthropoda</taxon>
        <taxon>Hexapoda</taxon>
        <taxon>Insecta</taxon>
        <taxon>Pterygota</taxon>
        <taxon>Neoptera</taxon>
        <taxon>Endopterygota</taxon>
        <taxon>Lepidoptera</taxon>
        <taxon>Glossata</taxon>
        <taxon>Ditrysia</taxon>
        <taxon>Tortricoidea</taxon>
        <taxon>Tortricidae</taxon>
        <taxon>Tortricinae</taxon>
        <taxon>Choristoneura</taxon>
    </lineage>
</organism>